<protein>
    <submittedName>
        <fullName evidence="9">Sugar transferase</fullName>
    </submittedName>
</protein>
<sequence>MRLPSYSHLLNLRAGPDLLLRLLETIAVAVGALASHRLFATGVAAGYDSAVAGFTLIFAWTVLSSACIRRPTQVPSPWRALVLSALGWMLCETGAVRLVQWMHRDYQPSAAWLACFCLTTTAGVTLCRLLGAMAVARRVPHVSVAVAGRGERCATFVRRIASMRDSACRIDALFDIDAHFGTHPADVPVFRDIDAFAAHVRARHIDELWLALPLTDEAAMLRFLDIFRNDLLNIRFIPDVSRIARFHGDRVDLEGALAIDLVAAPLDAEGLVAKANFDRAFSACAVIALAPFLIAIALAVKLTSRGPVLFRQRRRGVNGKPFDIYKFRTMHAHTIDEGVIVQATRDDPRVTRLGAFLRRTSLDELPQFFNVLRGEMSVVGPRPHALQHDALYQDVVDGYIHRYRIKPGITGWAQINGLRGETDSVDKMQRRVEHDLYYLRNWSFALDMRIVLATIVRGFVHRNAY</sequence>
<feature type="transmembrane region" description="Helical" evidence="7">
    <location>
        <begin position="80"/>
        <end position="99"/>
    </location>
</feature>
<dbReference type="Pfam" id="PF13727">
    <property type="entry name" value="CoA_binding_3"/>
    <property type="match status" value="1"/>
</dbReference>
<accession>A0A157ZCQ2</accession>
<keyword evidence="4 7" id="KW-0812">Transmembrane</keyword>
<reference evidence="9" key="1">
    <citation type="submission" date="2016-01" db="EMBL/GenBank/DDBJ databases">
        <authorList>
            <person name="Peeters C."/>
        </authorList>
    </citation>
    <scope>NUCLEOTIDE SEQUENCE</scope>
    <source>
        <strain evidence="9">LMG 29321</strain>
    </source>
</reference>
<feature type="transmembrane region" description="Helical" evidence="7">
    <location>
        <begin position="51"/>
        <end position="68"/>
    </location>
</feature>
<evidence type="ECO:0000259" key="8">
    <source>
        <dbReference type="Pfam" id="PF02397"/>
    </source>
</evidence>
<organism evidence="9 10">
    <name type="scientific">Caballeronia calidae</name>
    <dbReference type="NCBI Taxonomy" id="1777139"/>
    <lineage>
        <taxon>Bacteria</taxon>
        <taxon>Pseudomonadati</taxon>
        <taxon>Pseudomonadota</taxon>
        <taxon>Betaproteobacteria</taxon>
        <taxon>Burkholderiales</taxon>
        <taxon>Burkholderiaceae</taxon>
        <taxon>Caballeronia</taxon>
    </lineage>
</organism>
<evidence type="ECO:0000313" key="10">
    <source>
        <dbReference type="Proteomes" id="UP000071859"/>
    </source>
</evidence>
<dbReference type="GO" id="GO:0009242">
    <property type="term" value="P:colanic acid biosynthetic process"/>
    <property type="evidence" value="ECO:0007669"/>
    <property type="project" value="TreeGrafter"/>
</dbReference>
<dbReference type="GO" id="GO:0016020">
    <property type="term" value="C:membrane"/>
    <property type="evidence" value="ECO:0007669"/>
    <property type="project" value="UniProtKB-SubCell"/>
</dbReference>
<dbReference type="GO" id="GO:0089702">
    <property type="term" value="F:undecaprenyl-phosphate glucose phosphotransferase activity"/>
    <property type="evidence" value="ECO:0007669"/>
    <property type="project" value="TreeGrafter"/>
</dbReference>
<keyword evidence="6 7" id="KW-0472">Membrane</keyword>
<name>A0A157ZCQ2_9BURK</name>
<feature type="transmembrane region" description="Helical" evidence="7">
    <location>
        <begin position="111"/>
        <end position="131"/>
    </location>
</feature>
<keyword evidence="5 7" id="KW-1133">Transmembrane helix</keyword>
<evidence type="ECO:0000256" key="2">
    <source>
        <dbReference type="ARBA" id="ARBA00006464"/>
    </source>
</evidence>
<dbReference type="Proteomes" id="UP000071859">
    <property type="component" value="Unassembled WGS sequence"/>
</dbReference>
<keyword evidence="3 9" id="KW-0808">Transferase</keyword>
<dbReference type="RefSeq" id="WP_062601677.1">
    <property type="nucleotide sequence ID" value="NZ_FCOX02000001.1"/>
</dbReference>
<evidence type="ECO:0000256" key="1">
    <source>
        <dbReference type="ARBA" id="ARBA00004141"/>
    </source>
</evidence>
<keyword evidence="10" id="KW-1185">Reference proteome</keyword>
<dbReference type="PANTHER" id="PTHR30576">
    <property type="entry name" value="COLANIC BIOSYNTHESIS UDP-GLUCOSE LIPID CARRIER TRANSFERASE"/>
    <property type="match status" value="1"/>
</dbReference>
<dbReference type="EMBL" id="FCOX02000001">
    <property type="protein sequence ID" value="SAK43263.1"/>
    <property type="molecule type" value="Genomic_DNA"/>
</dbReference>
<proteinExistence type="inferred from homology"/>
<evidence type="ECO:0000256" key="6">
    <source>
        <dbReference type="ARBA" id="ARBA00023136"/>
    </source>
</evidence>
<evidence type="ECO:0000256" key="4">
    <source>
        <dbReference type="ARBA" id="ARBA00022692"/>
    </source>
</evidence>
<dbReference type="NCBIfam" id="TIGR03023">
    <property type="entry name" value="WcaJ_sugtrans"/>
    <property type="match status" value="1"/>
</dbReference>
<dbReference type="InterPro" id="IPR017473">
    <property type="entry name" value="Undecaprenyl-P_gluc_Ptfrase"/>
</dbReference>
<feature type="transmembrane region" description="Helical" evidence="7">
    <location>
        <begin position="280"/>
        <end position="300"/>
    </location>
</feature>
<gene>
    <name evidence="9" type="ORF">AWB78_00428</name>
</gene>
<dbReference type="InterPro" id="IPR003362">
    <property type="entry name" value="Bact_transf"/>
</dbReference>
<comment type="similarity">
    <text evidence="2">Belongs to the bacterial sugar transferase family.</text>
</comment>
<dbReference type="AlphaFoldDB" id="A0A157ZCQ2"/>
<evidence type="ECO:0000256" key="5">
    <source>
        <dbReference type="ARBA" id="ARBA00022989"/>
    </source>
</evidence>
<dbReference type="Pfam" id="PF02397">
    <property type="entry name" value="Bac_transf"/>
    <property type="match status" value="1"/>
</dbReference>
<evidence type="ECO:0000313" key="9">
    <source>
        <dbReference type="EMBL" id="SAK43263.1"/>
    </source>
</evidence>
<comment type="caution">
    <text evidence="9">The sequence shown here is derived from an EMBL/GenBank/DDBJ whole genome shotgun (WGS) entry which is preliminary data.</text>
</comment>
<comment type="subcellular location">
    <subcellularLocation>
        <location evidence="1">Membrane</location>
        <topology evidence="1">Multi-pass membrane protein</topology>
    </subcellularLocation>
</comment>
<dbReference type="PANTHER" id="PTHR30576:SF21">
    <property type="entry name" value="UDP-GLUCOSE:UNDECAPRENYL-PHOSPHATE GLUCOSE-1-PHOSPHATE TRANSFERASE"/>
    <property type="match status" value="1"/>
</dbReference>
<evidence type="ECO:0000256" key="3">
    <source>
        <dbReference type="ARBA" id="ARBA00022679"/>
    </source>
</evidence>
<dbReference type="InterPro" id="IPR017475">
    <property type="entry name" value="EPS_sugar_tfrase"/>
</dbReference>
<dbReference type="NCBIfam" id="TIGR03025">
    <property type="entry name" value="EPS_sugtrans"/>
    <property type="match status" value="1"/>
</dbReference>
<feature type="domain" description="Bacterial sugar transferase" evidence="8">
    <location>
        <begin position="274"/>
        <end position="457"/>
    </location>
</feature>
<dbReference type="Gene3D" id="3.40.50.720">
    <property type="entry name" value="NAD(P)-binding Rossmann-like Domain"/>
    <property type="match status" value="1"/>
</dbReference>
<evidence type="ECO:0000256" key="7">
    <source>
        <dbReference type="SAM" id="Phobius"/>
    </source>
</evidence>
<dbReference type="OrthoDB" id="9808602at2"/>